<dbReference type="InterPro" id="IPR005625">
    <property type="entry name" value="PepSY-ass_TM"/>
</dbReference>
<proteinExistence type="predicted"/>
<feature type="non-terminal residue" evidence="2">
    <location>
        <position position="244"/>
    </location>
</feature>
<accession>A0A383BVG6</accession>
<keyword evidence="1" id="KW-0812">Transmembrane</keyword>
<protein>
    <recommendedName>
        <fullName evidence="3">PepSY domain-containing protein</fullName>
    </recommendedName>
</protein>
<evidence type="ECO:0000256" key="1">
    <source>
        <dbReference type="SAM" id="Phobius"/>
    </source>
</evidence>
<feature type="transmembrane region" description="Helical" evidence="1">
    <location>
        <begin position="20"/>
        <end position="42"/>
    </location>
</feature>
<reference evidence="2" key="1">
    <citation type="submission" date="2018-05" db="EMBL/GenBank/DDBJ databases">
        <authorList>
            <person name="Lanie J.A."/>
            <person name="Ng W.-L."/>
            <person name="Kazmierczak K.M."/>
            <person name="Andrzejewski T.M."/>
            <person name="Davidsen T.M."/>
            <person name="Wayne K.J."/>
            <person name="Tettelin H."/>
            <person name="Glass J.I."/>
            <person name="Rusch D."/>
            <person name="Podicherti R."/>
            <person name="Tsui H.-C.T."/>
            <person name="Winkler M.E."/>
        </authorList>
    </citation>
    <scope>NUCLEOTIDE SEQUENCE</scope>
</reference>
<organism evidence="2">
    <name type="scientific">marine metagenome</name>
    <dbReference type="NCBI Taxonomy" id="408172"/>
    <lineage>
        <taxon>unclassified sequences</taxon>
        <taxon>metagenomes</taxon>
        <taxon>ecological metagenomes</taxon>
    </lineage>
</organism>
<dbReference type="AlphaFoldDB" id="A0A383BVG6"/>
<keyword evidence="1" id="KW-0472">Membrane</keyword>
<evidence type="ECO:0008006" key="3">
    <source>
        <dbReference type="Google" id="ProtNLM"/>
    </source>
</evidence>
<gene>
    <name evidence="2" type="ORF">METZ01_LOCUS476222</name>
</gene>
<feature type="transmembrane region" description="Helical" evidence="1">
    <location>
        <begin position="222"/>
        <end position="242"/>
    </location>
</feature>
<dbReference type="EMBL" id="UINC01203219">
    <property type="protein sequence ID" value="SVE23368.1"/>
    <property type="molecule type" value="Genomic_DNA"/>
</dbReference>
<dbReference type="Pfam" id="PF03929">
    <property type="entry name" value="PepSY_TM"/>
    <property type="match status" value="1"/>
</dbReference>
<name>A0A383BVG6_9ZZZZ</name>
<evidence type="ECO:0000313" key="2">
    <source>
        <dbReference type="EMBL" id="SVE23368.1"/>
    </source>
</evidence>
<feature type="non-terminal residue" evidence="2">
    <location>
        <position position="1"/>
    </location>
</feature>
<keyword evidence="1" id="KW-1133">Transmembrane helix</keyword>
<sequence length="244" mass="27780">PRRKTFNRRRIQFAYSVLRWHGRLGIIASLFILLLLVTGLALNHTERLSLDEKYVAAEWLLDWYGIAPKNRPVSYRTGSRWITDLDGHIFLDQTFIHESTRPIVGAHTTQEMVVVATEDTFYLFGHDGSLIEKMNTLPGKILRLGKRDDNTYIDTPLGIFSTDSNFVAWQQAETIPNWISSSSLPKPIQQTILDGYRGRGLPLERVVLDLHSGRILGAWGPYLMDAAAIILLILVLSGFYNWTI</sequence>